<comment type="caution">
    <text evidence="1">The sequence shown here is derived from an EMBL/GenBank/DDBJ whole genome shotgun (WGS) entry which is preliminary data.</text>
</comment>
<protein>
    <submittedName>
        <fullName evidence="1">Uncharacterized protein</fullName>
    </submittedName>
</protein>
<evidence type="ECO:0000313" key="1">
    <source>
        <dbReference type="EMBL" id="RZN68481.1"/>
    </source>
</evidence>
<name>A0A520KVW4_9EURY</name>
<gene>
    <name evidence="1" type="ORF">EF807_05865</name>
</gene>
<organism evidence="1 2">
    <name type="scientific">Candidatus Methanolliviera hydrocarbonicum</name>
    <dbReference type="NCBI Taxonomy" id="2491085"/>
    <lineage>
        <taxon>Archaea</taxon>
        <taxon>Methanobacteriati</taxon>
        <taxon>Methanobacteriota</taxon>
        <taxon>Candidatus Methanoliparia</taxon>
        <taxon>Candidatus Methanoliparales</taxon>
        <taxon>Candidatus Methanollivieraceae</taxon>
        <taxon>Candidatus Methanolliviera</taxon>
    </lineage>
</organism>
<accession>A0A520KVW4</accession>
<dbReference type="EMBL" id="RXIL01000106">
    <property type="protein sequence ID" value="RZN68481.1"/>
    <property type="molecule type" value="Genomic_DNA"/>
</dbReference>
<reference evidence="1 2" key="1">
    <citation type="journal article" date="2019" name="Nat. Microbiol.">
        <title>Wide diversity of methane and short-chain alkane metabolisms in uncultured archaea.</title>
        <authorList>
            <person name="Borrel G."/>
            <person name="Adam P.S."/>
            <person name="McKay L.J."/>
            <person name="Chen L.X."/>
            <person name="Sierra-Garcia I.N."/>
            <person name="Sieber C.M."/>
            <person name="Letourneur Q."/>
            <person name="Ghozlane A."/>
            <person name="Andersen G.L."/>
            <person name="Li W.J."/>
            <person name="Hallam S.J."/>
            <person name="Muyzer G."/>
            <person name="de Oliveira V.M."/>
            <person name="Inskeep W.P."/>
            <person name="Banfield J.F."/>
            <person name="Gribaldo S."/>
        </authorList>
    </citation>
    <scope>NUCLEOTIDE SEQUENCE [LARGE SCALE GENOMIC DNA]</scope>
    <source>
        <strain evidence="1">NM1b</strain>
    </source>
</reference>
<dbReference type="Proteomes" id="UP000320766">
    <property type="component" value="Unassembled WGS sequence"/>
</dbReference>
<evidence type="ECO:0000313" key="2">
    <source>
        <dbReference type="Proteomes" id="UP000320766"/>
    </source>
</evidence>
<dbReference type="AlphaFoldDB" id="A0A520KVW4"/>
<proteinExistence type="predicted"/>
<sequence>MNKDTGLEEIIRAVVGMAVPATKLPEVRSLLEKLQKMDTTLVSGEVGKLVADLPLLISVLKMIPFAVGTIFNTLKVVVDLLQRITPKTFDDIISLVIKDVDFDAINETLKGVPEMEVKLLKPILVGVISSLNAENIGKIVNSTVKLVIDTIREDPTIVSRYISAIDIGKIVSDLFQVLPQLIPPIASLLPQLILSILGSLRSSLKRS</sequence>